<keyword evidence="3" id="KW-0998">Cell outer membrane</keyword>
<evidence type="ECO:0000256" key="2">
    <source>
        <dbReference type="ARBA" id="ARBA00022729"/>
    </source>
</evidence>
<dbReference type="GO" id="GO:0015344">
    <property type="term" value="F:siderophore uptake transmembrane transporter activity"/>
    <property type="evidence" value="ECO:0007669"/>
    <property type="project" value="TreeGrafter"/>
</dbReference>
<keyword evidence="3 4" id="KW-0472">Membrane</keyword>
<protein>
    <submittedName>
        <fullName evidence="8">TonB-dependent receptor</fullName>
    </submittedName>
</protein>
<gene>
    <name evidence="8" type="ORF">Q4521_06945</name>
</gene>
<reference evidence="8" key="1">
    <citation type="submission" date="2023-07" db="EMBL/GenBank/DDBJ databases">
        <title>Genome content predicts the carbon catabolic preferences of heterotrophic bacteria.</title>
        <authorList>
            <person name="Gralka M."/>
        </authorList>
    </citation>
    <scope>NUCLEOTIDE SEQUENCE</scope>
    <source>
        <strain evidence="8">I3M17_2</strain>
    </source>
</reference>
<keyword evidence="3" id="KW-0813">Transport</keyword>
<dbReference type="Pfam" id="PF00593">
    <property type="entry name" value="TonB_dep_Rec_b-barrel"/>
    <property type="match status" value="1"/>
</dbReference>
<feature type="domain" description="TonB-dependent receptor-like beta-barrel" evidence="6">
    <location>
        <begin position="186"/>
        <end position="611"/>
    </location>
</feature>
<dbReference type="Pfam" id="PF07715">
    <property type="entry name" value="Plug"/>
    <property type="match status" value="1"/>
</dbReference>
<evidence type="ECO:0000259" key="6">
    <source>
        <dbReference type="Pfam" id="PF00593"/>
    </source>
</evidence>
<feature type="domain" description="TonB-dependent receptor plug" evidence="7">
    <location>
        <begin position="49"/>
        <end position="156"/>
    </location>
</feature>
<dbReference type="PROSITE" id="PS52016">
    <property type="entry name" value="TONB_DEPENDENT_REC_3"/>
    <property type="match status" value="1"/>
</dbReference>
<sequence length="638" mass="69800">MVLRLNFAVVASLSFISTLCCAPAFAESNAKEQSLEEIIVVANRSEVPIRQVGSTVSVLTEEDLAIRQNSLLADTLRSVPGVQVSQSGGLGKTTSVRLRGEEAHRTLLLIDGINVADASSVQIAPHFEDLLSSQIGRVEILRGPQGMMYGADAGGVVSLSSKTSTKPFEADLALEGGSYKTHTQAGNIRGTTGALGYSLSASNLSNEGFNAREIDTENEKDGYQNTTLHGRFGVQLTNSTGVELVLRDVDAEAEFDGCGWPTSMDCLAESQSRAYRVAVHSTEENYQQVVSLSKNTTERANIGLSDGSVSLDSRGEVSQLQYLGRYQFNNVLKFVFGADRKEEAFYNLLSEVEQERGNNGVFVDAQVSLTDSFFYTIGARHDDNEDFGRHTSLRLTGAYLLPVSHGELKLKGSYGTGFRAPSLYEINYNNGSYVAEDAPKSFVEEQSKGFDFGLEWQLAGESYIEAVLFSTTIEDEIYFDLANFCCYLQDEGETDSKGIELSGAWEQSEHLLLGANYTYNRTALSDSTTLSGAKGGDPRARRPKHIVNLSAQTFWLEKRLQLALFMRSISDSVDYPFGADSAKALDDYQVLDFSARWTFDSTAQAYIRASNVLDEDYQEVDGYNTAGASAYIGMRLSF</sequence>
<dbReference type="RefSeq" id="WP_216062460.1">
    <property type="nucleotide sequence ID" value="NZ_JAHKPP010000002.1"/>
</dbReference>
<feature type="chain" id="PRO_5043566586" evidence="5">
    <location>
        <begin position="27"/>
        <end position="638"/>
    </location>
</feature>
<dbReference type="CDD" id="cd01347">
    <property type="entry name" value="ligand_gated_channel"/>
    <property type="match status" value="1"/>
</dbReference>
<proteinExistence type="inferred from homology"/>
<dbReference type="AlphaFoldDB" id="A0AAW7X3P9"/>
<organism evidence="8 9">
    <name type="scientific">Saccharophagus degradans</name>
    <dbReference type="NCBI Taxonomy" id="86304"/>
    <lineage>
        <taxon>Bacteria</taxon>
        <taxon>Pseudomonadati</taxon>
        <taxon>Pseudomonadota</taxon>
        <taxon>Gammaproteobacteria</taxon>
        <taxon>Cellvibrionales</taxon>
        <taxon>Cellvibrionaceae</taxon>
        <taxon>Saccharophagus</taxon>
    </lineage>
</organism>
<comment type="similarity">
    <text evidence="1">Belongs to the TonB-dependent receptor family. Hemoglobin/haptoglobin binding protein subfamily.</text>
</comment>
<evidence type="ECO:0000256" key="1">
    <source>
        <dbReference type="ARBA" id="ARBA00008143"/>
    </source>
</evidence>
<evidence type="ECO:0000313" key="9">
    <source>
        <dbReference type="Proteomes" id="UP001169760"/>
    </source>
</evidence>
<comment type="caution">
    <text evidence="8">The sequence shown here is derived from an EMBL/GenBank/DDBJ whole genome shotgun (WGS) entry which is preliminary data.</text>
</comment>
<keyword evidence="3" id="KW-0812">Transmembrane</keyword>
<dbReference type="EMBL" id="JAUOPB010000004">
    <property type="protein sequence ID" value="MDO6422204.1"/>
    <property type="molecule type" value="Genomic_DNA"/>
</dbReference>
<evidence type="ECO:0000256" key="3">
    <source>
        <dbReference type="PROSITE-ProRule" id="PRU01360"/>
    </source>
</evidence>
<evidence type="ECO:0000313" key="8">
    <source>
        <dbReference type="EMBL" id="MDO6422204.1"/>
    </source>
</evidence>
<accession>A0AAW7X3P9</accession>
<dbReference type="InterPro" id="IPR000531">
    <property type="entry name" value="Beta-barrel_TonB"/>
</dbReference>
<evidence type="ECO:0000256" key="5">
    <source>
        <dbReference type="SAM" id="SignalP"/>
    </source>
</evidence>
<keyword evidence="4" id="KW-0798">TonB box</keyword>
<comment type="subcellular location">
    <subcellularLocation>
        <location evidence="3">Cell outer membrane</location>
        <topology evidence="3">Multi-pass membrane protein</topology>
    </subcellularLocation>
</comment>
<keyword evidence="8" id="KW-0675">Receptor</keyword>
<feature type="signal peptide" evidence="5">
    <location>
        <begin position="1"/>
        <end position="26"/>
    </location>
</feature>
<dbReference type="Proteomes" id="UP001169760">
    <property type="component" value="Unassembled WGS sequence"/>
</dbReference>
<dbReference type="InterPro" id="IPR039426">
    <property type="entry name" value="TonB-dep_rcpt-like"/>
</dbReference>
<dbReference type="PANTHER" id="PTHR30069:SF29">
    <property type="entry name" value="HEMOGLOBIN AND HEMOGLOBIN-HAPTOGLOBIN-BINDING PROTEIN 1-RELATED"/>
    <property type="match status" value="1"/>
</dbReference>
<evidence type="ECO:0000259" key="7">
    <source>
        <dbReference type="Pfam" id="PF07715"/>
    </source>
</evidence>
<dbReference type="GO" id="GO:0044718">
    <property type="term" value="P:siderophore transmembrane transport"/>
    <property type="evidence" value="ECO:0007669"/>
    <property type="project" value="TreeGrafter"/>
</dbReference>
<dbReference type="GO" id="GO:0009279">
    <property type="term" value="C:cell outer membrane"/>
    <property type="evidence" value="ECO:0007669"/>
    <property type="project" value="UniProtKB-SubCell"/>
</dbReference>
<keyword evidence="2 5" id="KW-0732">Signal</keyword>
<name>A0AAW7X3P9_9GAMM</name>
<dbReference type="PANTHER" id="PTHR30069">
    <property type="entry name" value="TONB-DEPENDENT OUTER MEMBRANE RECEPTOR"/>
    <property type="match status" value="1"/>
</dbReference>
<keyword evidence="3" id="KW-1134">Transmembrane beta strand</keyword>
<dbReference type="InterPro" id="IPR012910">
    <property type="entry name" value="Plug_dom"/>
</dbReference>
<evidence type="ECO:0000256" key="4">
    <source>
        <dbReference type="RuleBase" id="RU003357"/>
    </source>
</evidence>